<name>A0A392RVF9_9FABA</name>
<organism evidence="1 2">
    <name type="scientific">Trifolium medium</name>
    <dbReference type="NCBI Taxonomy" id="97028"/>
    <lineage>
        <taxon>Eukaryota</taxon>
        <taxon>Viridiplantae</taxon>
        <taxon>Streptophyta</taxon>
        <taxon>Embryophyta</taxon>
        <taxon>Tracheophyta</taxon>
        <taxon>Spermatophyta</taxon>
        <taxon>Magnoliopsida</taxon>
        <taxon>eudicotyledons</taxon>
        <taxon>Gunneridae</taxon>
        <taxon>Pentapetalae</taxon>
        <taxon>rosids</taxon>
        <taxon>fabids</taxon>
        <taxon>Fabales</taxon>
        <taxon>Fabaceae</taxon>
        <taxon>Papilionoideae</taxon>
        <taxon>50 kb inversion clade</taxon>
        <taxon>NPAAA clade</taxon>
        <taxon>Hologalegina</taxon>
        <taxon>IRL clade</taxon>
        <taxon>Trifolieae</taxon>
        <taxon>Trifolium</taxon>
    </lineage>
</organism>
<evidence type="ECO:0000313" key="2">
    <source>
        <dbReference type="Proteomes" id="UP000265520"/>
    </source>
</evidence>
<feature type="non-terminal residue" evidence="1">
    <location>
        <position position="65"/>
    </location>
</feature>
<comment type="caution">
    <text evidence="1">The sequence shown here is derived from an EMBL/GenBank/DDBJ whole genome shotgun (WGS) entry which is preliminary data.</text>
</comment>
<accession>A0A392RVF9</accession>
<evidence type="ECO:0000313" key="1">
    <source>
        <dbReference type="EMBL" id="MCI39585.1"/>
    </source>
</evidence>
<dbReference type="AlphaFoldDB" id="A0A392RVF9"/>
<sequence length="65" mass="7362">MRDQPITREDLMEFTADFTTTLTTLNVQITELTIQLNNNAYNNTANKFRLHHSAKGHVTLTALTA</sequence>
<protein>
    <submittedName>
        <fullName evidence="1">Uncharacterized protein</fullName>
    </submittedName>
</protein>
<reference evidence="1 2" key="1">
    <citation type="journal article" date="2018" name="Front. Plant Sci.">
        <title>Red Clover (Trifolium pratense) and Zigzag Clover (T. medium) - A Picture of Genomic Similarities and Differences.</title>
        <authorList>
            <person name="Dluhosova J."/>
            <person name="Istvanek J."/>
            <person name="Nedelnik J."/>
            <person name="Repkova J."/>
        </authorList>
    </citation>
    <scope>NUCLEOTIDE SEQUENCE [LARGE SCALE GENOMIC DNA]</scope>
    <source>
        <strain evidence="2">cv. 10/8</strain>
        <tissue evidence="1">Leaf</tissue>
    </source>
</reference>
<dbReference type="Proteomes" id="UP000265520">
    <property type="component" value="Unassembled WGS sequence"/>
</dbReference>
<proteinExistence type="predicted"/>
<dbReference type="EMBL" id="LXQA010269051">
    <property type="protein sequence ID" value="MCI39585.1"/>
    <property type="molecule type" value="Genomic_DNA"/>
</dbReference>
<keyword evidence="2" id="KW-1185">Reference proteome</keyword>